<evidence type="ECO:0000256" key="1">
    <source>
        <dbReference type="ARBA" id="ARBA00001936"/>
    </source>
</evidence>
<dbReference type="Gene3D" id="3.30.1490.20">
    <property type="entry name" value="ATP-grasp fold, A domain"/>
    <property type="match status" value="1"/>
</dbReference>
<feature type="domain" description="ATP-grasp" evidence="16">
    <location>
        <begin position="107"/>
        <end position="313"/>
    </location>
</feature>
<evidence type="ECO:0000256" key="9">
    <source>
        <dbReference type="ARBA" id="ARBA00022840"/>
    </source>
</evidence>
<accession>A0A917HGH4</accession>
<name>A0A917HGH4_9BACL</name>
<dbReference type="PANTHER" id="PTHR43472">
    <property type="entry name" value="PHOSPHORIBOSYLAMINE--GLYCINE LIGASE"/>
    <property type="match status" value="1"/>
</dbReference>
<dbReference type="InterPro" id="IPR000115">
    <property type="entry name" value="PRibGlycinamide_synth"/>
</dbReference>
<evidence type="ECO:0000313" key="17">
    <source>
        <dbReference type="EMBL" id="GGG78478.1"/>
    </source>
</evidence>
<keyword evidence="10" id="KW-0464">Manganese</keyword>
<keyword evidence="5 14" id="KW-0436">Ligase</keyword>
<gene>
    <name evidence="14 17" type="primary">purD</name>
    <name evidence="17" type="ORF">GCM10010918_39240</name>
</gene>
<dbReference type="Pfam" id="PF02844">
    <property type="entry name" value="GARS_N"/>
    <property type="match status" value="1"/>
</dbReference>
<dbReference type="HAMAP" id="MF_00138">
    <property type="entry name" value="GARS"/>
    <property type="match status" value="1"/>
</dbReference>
<dbReference type="InterPro" id="IPR020562">
    <property type="entry name" value="PRibGlycinamide_synth_N"/>
</dbReference>
<keyword evidence="8 14" id="KW-0658">Purine biosynthesis</keyword>
<dbReference type="Pfam" id="PF01071">
    <property type="entry name" value="GARS_A"/>
    <property type="match status" value="1"/>
</dbReference>
<dbReference type="RefSeq" id="WP_188890891.1">
    <property type="nucleotide sequence ID" value="NZ_BMHY01000008.1"/>
</dbReference>
<dbReference type="SUPFAM" id="SSF56059">
    <property type="entry name" value="Glutathione synthetase ATP-binding domain-like"/>
    <property type="match status" value="1"/>
</dbReference>
<proteinExistence type="inferred from homology"/>
<dbReference type="NCBIfam" id="TIGR00877">
    <property type="entry name" value="purD"/>
    <property type="match status" value="1"/>
</dbReference>
<dbReference type="InterPro" id="IPR016185">
    <property type="entry name" value="PreATP-grasp_dom_sf"/>
</dbReference>
<dbReference type="SMART" id="SM01210">
    <property type="entry name" value="GARS_C"/>
    <property type="match status" value="1"/>
</dbReference>
<evidence type="ECO:0000256" key="13">
    <source>
        <dbReference type="ARBA" id="ARBA00042864"/>
    </source>
</evidence>
<dbReference type="SUPFAM" id="SSF51246">
    <property type="entry name" value="Rudiment single hybrid motif"/>
    <property type="match status" value="1"/>
</dbReference>
<keyword evidence="18" id="KW-1185">Reference proteome</keyword>
<evidence type="ECO:0000256" key="8">
    <source>
        <dbReference type="ARBA" id="ARBA00022755"/>
    </source>
</evidence>
<dbReference type="Pfam" id="PF02843">
    <property type="entry name" value="GARS_C"/>
    <property type="match status" value="1"/>
</dbReference>
<dbReference type="GO" id="GO:0046872">
    <property type="term" value="F:metal ion binding"/>
    <property type="evidence" value="ECO:0007669"/>
    <property type="project" value="UniProtKB-KW"/>
</dbReference>
<dbReference type="InterPro" id="IPR020561">
    <property type="entry name" value="PRibGlycinamid_synth_ATP-grasp"/>
</dbReference>
<evidence type="ECO:0000256" key="15">
    <source>
        <dbReference type="PROSITE-ProRule" id="PRU00409"/>
    </source>
</evidence>
<evidence type="ECO:0000256" key="10">
    <source>
        <dbReference type="ARBA" id="ARBA00023211"/>
    </source>
</evidence>
<keyword evidence="7 15" id="KW-0547">Nucleotide-binding</keyword>
<dbReference type="InterPro" id="IPR011761">
    <property type="entry name" value="ATP-grasp"/>
</dbReference>
<dbReference type="EC" id="6.3.4.13" evidence="4 14"/>
<dbReference type="FunFam" id="3.30.1490.20:FF:000006">
    <property type="entry name" value="phosphoribosylamine--glycine ligase, chloroplastic-like"/>
    <property type="match status" value="1"/>
</dbReference>
<dbReference type="InterPro" id="IPR011054">
    <property type="entry name" value="Rudment_hybrid_motif"/>
</dbReference>
<dbReference type="Gene3D" id="3.40.50.20">
    <property type="match status" value="1"/>
</dbReference>
<dbReference type="Gene3D" id="3.90.600.10">
    <property type="entry name" value="Phosphoribosylglycinamide synthetase, C-terminal domain"/>
    <property type="match status" value="1"/>
</dbReference>
<evidence type="ECO:0000256" key="6">
    <source>
        <dbReference type="ARBA" id="ARBA00022723"/>
    </source>
</evidence>
<sequence length="423" mass="45362">MRILVIGGGGREHAVVWALKKSEKVKEVFCAPGNAGIAQLAECVPIAVNKFDELVQFAKDAAIDLVFVGPDDPLAEGIVDAFEAHQIPVYGPNKAAAEIEGSKIFMKNLLKKYNIPTAKYETFTDYEKASAYLREQAIPIVIKADGLAAGKGVTVAYSMEEAERALREAMVDKVFGEAGNQIVIEEFLEGQEMSILAFVDGETVRAMVPAQDHKPVYDNDKGPNTGGMGTYTPLPHIPQSIVDESITNIIIPTAKAMVSEGRPFRGVLFAGLMITKDGPKTIEFNARMGDPETQVVLPRLETELIDIVLASLNGRLDQLDIVWKDEAAVCVIVASEGYPASYPKGRVISGLEAAEAQGALVFHAGTAEKDGSIVTNGGRVLGVVGRGRDIAEARARAYEAVSVIHFDGMHSRTDIAAKALKGL</sequence>
<evidence type="ECO:0000256" key="11">
    <source>
        <dbReference type="ARBA" id="ARBA00038345"/>
    </source>
</evidence>
<dbReference type="GO" id="GO:0004637">
    <property type="term" value="F:phosphoribosylamine-glycine ligase activity"/>
    <property type="evidence" value="ECO:0007669"/>
    <property type="project" value="UniProtKB-UniRule"/>
</dbReference>
<evidence type="ECO:0000256" key="7">
    <source>
        <dbReference type="ARBA" id="ARBA00022741"/>
    </source>
</evidence>
<dbReference type="FunFam" id="3.90.600.10:FF:000001">
    <property type="entry name" value="Trifunctional purine biosynthetic protein adenosine-3"/>
    <property type="match status" value="1"/>
</dbReference>
<keyword evidence="9 15" id="KW-0067">ATP-binding</keyword>
<dbReference type="EMBL" id="BMHY01000008">
    <property type="protein sequence ID" value="GGG78478.1"/>
    <property type="molecule type" value="Genomic_DNA"/>
</dbReference>
<evidence type="ECO:0000256" key="5">
    <source>
        <dbReference type="ARBA" id="ARBA00022598"/>
    </source>
</evidence>
<dbReference type="SUPFAM" id="SSF52440">
    <property type="entry name" value="PreATP-grasp domain"/>
    <property type="match status" value="1"/>
</dbReference>
<evidence type="ECO:0000256" key="4">
    <source>
        <dbReference type="ARBA" id="ARBA00013255"/>
    </source>
</evidence>
<comment type="caution">
    <text evidence="17">The sequence shown here is derived from an EMBL/GenBank/DDBJ whole genome shotgun (WGS) entry which is preliminary data.</text>
</comment>
<evidence type="ECO:0000256" key="3">
    <source>
        <dbReference type="ARBA" id="ARBA00005174"/>
    </source>
</evidence>
<dbReference type="Proteomes" id="UP000600247">
    <property type="component" value="Unassembled WGS sequence"/>
</dbReference>
<dbReference type="InterPro" id="IPR013815">
    <property type="entry name" value="ATP_grasp_subdomain_1"/>
</dbReference>
<evidence type="ECO:0000256" key="14">
    <source>
        <dbReference type="HAMAP-Rule" id="MF_00138"/>
    </source>
</evidence>
<comment type="pathway">
    <text evidence="3 14">Purine metabolism; IMP biosynthesis via de novo pathway; N(1)-(5-phospho-D-ribosyl)glycinamide from 5-phospho-alpha-D-ribose 1-diphosphate: step 2/2.</text>
</comment>
<dbReference type="FunFam" id="3.40.50.20:FF:000006">
    <property type="entry name" value="Phosphoribosylamine--glycine ligase, chloroplastic"/>
    <property type="match status" value="1"/>
</dbReference>
<evidence type="ECO:0000256" key="12">
    <source>
        <dbReference type="ARBA" id="ARBA00042242"/>
    </source>
</evidence>
<dbReference type="GO" id="GO:0009113">
    <property type="term" value="P:purine nucleobase biosynthetic process"/>
    <property type="evidence" value="ECO:0007669"/>
    <property type="project" value="InterPro"/>
</dbReference>
<dbReference type="SMART" id="SM01209">
    <property type="entry name" value="GARS_A"/>
    <property type="match status" value="1"/>
</dbReference>
<dbReference type="PANTHER" id="PTHR43472:SF1">
    <property type="entry name" value="PHOSPHORIBOSYLAMINE--GLYCINE LIGASE, CHLOROPLASTIC"/>
    <property type="match status" value="1"/>
</dbReference>
<evidence type="ECO:0000313" key="18">
    <source>
        <dbReference type="Proteomes" id="UP000600247"/>
    </source>
</evidence>
<comment type="catalytic activity">
    <reaction evidence="14">
        <text>5-phospho-beta-D-ribosylamine + glycine + ATP = N(1)-(5-phospho-beta-D-ribosyl)glycinamide + ADP + phosphate + H(+)</text>
        <dbReference type="Rhea" id="RHEA:17453"/>
        <dbReference type="ChEBI" id="CHEBI:15378"/>
        <dbReference type="ChEBI" id="CHEBI:30616"/>
        <dbReference type="ChEBI" id="CHEBI:43474"/>
        <dbReference type="ChEBI" id="CHEBI:57305"/>
        <dbReference type="ChEBI" id="CHEBI:58681"/>
        <dbReference type="ChEBI" id="CHEBI:143788"/>
        <dbReference type="ChEBI" id="CHEBI:456216"/>
        <dbReference type="EC" id="6.3.4.13"/>
    </reaction>
</comment>
<evidence type="ECO:0000256" key="2">
    <source>
        <dbReference type="ARBA" id="ARBA00001946"/>
    </source>
</evidence>
<comment type="similarity">
    <text evidence="11 14">Belongs to the GARS family.</text>
</comment>
<organism evidence="17 18">
    <name type="scientific">Paenibacillus radicis</name>
    <name type="common">ex Gao et al. 2016</name>
    <dbReference type="NCBI Taxonomy" id="1737354"/>
    <lineage>
        <taxon>Bacteria</taxon>
        <taxon>Bacillati</taxon>
        <taxon>Bacillota</taxon>
        <taxon>Bacilli</taxon>
        <taxon>Bacillales</taxon>
        <taxon>Paenibacillaceae</taxon>
        <taxon>Paenibacillus</taxon>
    </lineage>
</organism>
<dbReference type="GO" id="GO:0005524">
    <property type="term" value="F:ATP binding"/>
    <property type="evidence" value="ECO:0007669"/>
    <property type="project" value="UniProtKB-UniRule"/>
</dbReference>
<dbReference type="PROSITE" id="PS50975">
    <property type="entry name" value="ATP_GRASP"/>
    <property type="match status" value="1"/>
</dbReference>
<dbReference type="FunFam" id="3.30.470.20:FF:000018">
    <property type="entry name" value="Trifunctional purine biosynthetic protein adenosine-3"/>
    <property type="match status" value="1"/>
</dbReference>
<dbReference type="InterPro" id="IPR037123">
    <property type="entry name" value="PRibGlycinamide_synth_C_sf"/>
</dbReference>
<evidence type="ECO:0000259" key="16">
    <source>
        <dbReference type="PROSITE" id="PS50975"/>
    </source>
</evidence>
<reference evidence="17 18" key="1">
    <citation type="journal article" date="2014" name="Int. J. Syst. Evol. Microbiol.">
        <title>Complete genome sequence of Corynebacterium casei LMG S-19264T (=DSM 44701T), isolated from a smear-ripened cheese.</title>
        <authorList>
            <consortium name="US DOE Joint Genome Institute (JGI-PGF)"/>
            <person name="Walter F."/>
            <person name="Albersmeier A."/>
            <person name="Kalinowski J."/>
            <person name="Ruckert C."/>
        </authorList>
    </citation>
    <scope>NUCLEOTIDE SEQUENCE [LARGE SCALE GENOMIC DNA]</scope>
    <source>
        <strain evidence="17 18">CGMCC 1.15286</strain>
    </source>
</reference>
<protein>
    <recommendedName>
        <fullName evidence="4 14">Phosphoribosylamine--glycine ligase</fullName>
        <ecNumber evidence="4 14">6.3.4.13</ecNumber>
    </recommendedName>
    <alternativeName>
        <fullName evidence="14">GARS</fullName>
    </alternativeName>
    <alternativeName>
        <fullName evidence="12 14">Glycinamide ribonucleotide synthetase</fullName>
    </alternativeName>
    <alternativeName>
        <fullName evidence="13 14">Phosphoribosylglycinamide synthetase</fullName>
    </alternativeName>
</protein>
<dbReference type="GO" id="GO:0006189">
    <property type="term" value="P:'de novo' IMP biosynthetic process"/>
    <property type="evidence" value="ECO:0007669"/>
    <property type="project" value="UniProtKB-UniRule"/>
</dbReference>
<comment type="cofactor">
    <cofactor evidence="2">
        <name>Mg(2+)</name>
        <dbReference type="ChEBI" id="CHEBI:18420"/>
    </cofactor>
</comment>
<dbReference type="InterPro" id="IPR020560">
    <property type="entry name" value="PRibGlycinamide_synth_C-dom"/>
</dbReference>
<keyword evidence="6" id="KW-0479">Metal-binding</keyword>
<dbReference type="AlphaFoldDB" id="A0A917HGH4"/>
<comment type="cofactor">
    <cofactor evidence="1">
        <name>Mn(2+)</name>
        <dbReference type="ChEBI" id="CHEBI:29035"/>
    </cofactor>
</comment>
<dbReference type="Gene3D" id="3.30.470.20">
    <property type="entry name" value="ATP-grasp fold, B domain"/>
    <property type="match status" value="1"/>
</dbReference>